<keyword evidence="2" id="KW-1185">Reference proteome</keyword>
<sequence>MQVEWMMIEVYVTYTTSFNLYIKLKSINPCVGIRSQTIKVFDLTQSTNRFLHLFLFTLPTQLTLQRLCKKHFKCGKNFT</sequence>
<evidence type="ECO:0000313" key="2">
    <source>
        <dbReference type="Proteomes" id="UP000183832"/>
    </source>
</evidence>
<reference evidence="1 2" key="1">
    <citation type="submission" date="2015-04" db="EMBL/GenBank/DDBJ databases">
        <authorList>
            <person name="Syromyatnikov M.Y."/>
            <person name="Popov V.N."/>
        </authorList>
    </citation>
    <scope>NUCLEOTIDE SEQUENCE [LARGE SCALE GENOMIC DNA]</scope>
</reference>
<evidence type="ECO:0000313" key="1">
    <source>
        <dbReference type="EMBL" id="CRK93644.1"/>
    </source>
</evidence>
<gene>
    <name evidence="1" type="ORF">CLUMA_CG007173</name>
</gene>
<dbReference type="AlphaFoldDB" id="A0A1J1I231"/>
<protein>
    <submittedName>
        <fullName evidence="1">CLUMA_CG007173, isoform A</fullName>
    </submittedName>
</protein>
<dbReference type="EMBL" id="CVRI01000037">
    <property type="protein sequence ID" value="CRK93644.1"/>
    <property type="molecule type" value="Genomic_DNA"/>
</dbReference>
<dbReference type="Proteomes" id="UP000183832">
    <property type="component" value="Unassembled WGS sequence"/>
</dbReference>
<name>A0A1J1I231_9DIPT</name>
<organism evidence="1 2">
    <name type="scientific">Clunio marinus</name>
    <dbReference type="NCBI Taxonomy" id="568069"/>
    <lineage>
        <taxon>Eukaryota</taxon>
        <taxon>Metazoa</taxon>
        <taxon>Ecdysozoa</taxon>
        <taxon>Arthropoda</taxon>
        <taxon>Hexapoda</taxon>
        <taxon>Insecta</taxon>
        <taxon>Pterygota</taxon>
        <taxon>Neoptera</taxon>
        <taxon>Endopterygota</taxon>
        <taxon>Diptera</taxon>
        <taxon>Nematocera</taxon>
        <taxon>Chironomoidea</taxon>
        <taxon>Chironomidae</taxon>
        <taxon>Clunio</taxon>
    </lineage>
</organism>
<proteinExistence type="predicted"/>
<accession>A0A1J1I231</accession>